<dbReference type="Proteomes" id="UP000320184">
    <property type="component" value="Unassembled WGS sequence"/>
</dbReference>
<reference evidence="13 14" key="1">
    <citation type="journal article" date="2019" name="Nat. Microbiol.">
        <title>Mediterranean grassland soil C-N compound turnover is dependent on rainfall and depth, and is mediated by genomically divergent microorganisms.</title>
        <authorList>
            <person name="Diamond S."/>
            <person name="Andeer P.F."/>
            <person name="Li Z."/>
            <person name="Crits-Christoph A."/>
            <person name="Burstein D."/>
            <person name="Anantharaman K."/>
            <person name="Lane K.R."/>
            <person name="Thomas B.C."/>
            <person name="Pan C."/>
            <person name="Northen T.R."/>
            <person name="Banfield J.F."/>
        </authorList>
    </citation>
    <scope>NUCLEOTIDE SEQUENCE [LARGE SCALE GENOMIC DNA]</scope>
    <source>
        <strain evidence="13">WS_3</strain>
    </source>
</reference>
<gene>
    <name evidence="13" type="ORF">E6K73_05960</name>
</gene>
<keyword evidence="4" id="KW-1003">Cell membrane</keyword>
<evidence type="ECO:0000256" key="5">
    <source>
        <dbReference type="ARBA" id="ARBA00022519"/>
    </source>
</evidence>
<dbReference type="AlphaFoldDB" id="A0A538SJ41"/>
<dbReference type="GO" id="GO:0015031">
    <property type="term" value="P:protein transport"/>
    <property type="evidence" value="ECO:0007669"/>
    <property type="project" value="UniProtKB-KW"/>
</dbReference>
<dbReference type="Pfam" id="PF03544">
    <property type="entry name" value="TonB_C"/>
    <property type="match status" value="1"/>
</dbReference>
<evidence type="ECO:0000256" key="7">
    <source>
        <dbReference type="ARBA" id="ARBA00022927"/>
    </source>
</evidence>
<dbReference type="EMBL" id="VBOT01000072">
    <property type="protein sequence ID" value="TMQ51387.1"/>
    <property type="molecule type" value="Genomic_DNA"/>
</dbReference>
<proteinExistence type="inferred from homology"/>
<keyword evidence="3" id="KW-0813">Transport</keyword>
<evidence type="ECO:0000256" key="4">
    <source>
        <dbReference type="ARBA" id="ARBA00022475"/>
    </source>
</evidence>
<evidence type="ECO:0000256" key="3">
    <source>
        <dbReference type="ARBA" id="ARBA00022448"/>
    </source>
</evidence>
<feature type="domain" description="TonB C-terminal" evidence="12">
    <location>
        <begin position="138"/>
        <end position="228"/>
    </location>
</feature>
<dbReference type="InterPro" id="IPR051045">
    <property type="entry name" value="TonB-dependent_transducer"/>
</dbReference>
<evidence type="ECO:0000256" key="6">
    <source>
        <dbReference type="ARBA" id="ARBA00022692"/>
    </source>
</evidence>
<keyword evidence="6 11" id="KW-0812">Transmembrane</keyword>
<protein>
    <submittedName>
        <fullName evidence="13">Energy transducer TonB</fullName>
    </submittedName>
</protein>
<feature type="region of interest" description="Disordered" evidence="10">
    <location>
        <begin position="76"/>
        <end position="120"/>
    </location>
</feature>
<dbReference type="GO" id="GO:0098797">
    <property type="term" value="C:plasma membrane protein complex"/>
    <property type="evidence" value="ECO:0007669"/>
    <property type="project" value="TreeGrafter"/>
</dbReference>
<dbReference type="PANTHER" id="PTHR33446:SF2">
    <property type="entry name" value="PROTEIN TONB"/>
    <property type="match status" value="1"/>
</dbReference>
<dbReference type="GO" id="GO:0031992">
    <property type="term" value="F:energy transducer activity"/>
    <property type="evidence" value="ECO:0007669"/>
    <property type="project" value="TreeGrafter"/>
</dbReference>
<dbReference type="GO" id="GO:0055085">
    <property type="term" value="P:transmembrane transport"/>
    <property type="evidence" value="ECO:0007669"/>
    <property type="project" value="InterPro"/>
</dbReference>
<evidence type="ECO:0000256" key="11">
    <source>
        <dbReference type="SAM" id="Phobius"/>
    </source>
</evidence>
<keyword evidence="5" id="KW-0997">Cell inner membrane</keyword>
<dbReference type="InterPro" id="IPR006260">
    <property type="entry name" value="TonB/TolA_C"/>
</dbReference>
<comment type="subcellular location">
    <subcellularLocation>
        <location evidence="1">Cell inner membrane</location>
        <topology evidence="1">Single-pass membrane protein</topology>
        <orientation evidence="1">Periplasmic side</orientation>
    </subcellularLocation>
</comment>
<evidence type="ECO:0000256" key="10">
    <source>
        <dbReference type="SAM" id="MobiDB-lite"/>
    </source>
</evidence>
<keyword evidence="9 11" id="KW-0472">Membrane</keyword>
<keyword evidence="8 11" id="KW-1133">Transmembrane helix</keyword>
<evidence type="ECO:0000256" key="9">
    <source>
        <dbReference type="ARBA" id="ARBA00023136"/>
    </source>
</evidence>
<evidence type="ECO:0000313" key="13">
    <source>
        <dbReference type="EMBL" id="TMQ51387.1"/>
    </source>
</evidence>
<dbReference type="InterPro" id="IPR037682">
    <property type="entry name" value="TonB_C"/>
</dbReference>
<sequence>MTHGIEGFFSERARARRRVAMNSTVTGAVLLAALGIFNLPPVSRALRRTPVLRFGFEGPPRYVRLVEVEARPGLPEPLRDVGEVSSPSRGAAAMGERRPPEGVRPPRRRTAAQELGDPGSGRDLVARALASQSQVPIFQSDDLIIERLVRPTYPEEARDQGLEGKVAVLARVDTAGQVIEAEVMTGSGALQLDRAAEQAVRQCRFRPYRVAGEAREVYAVFRFAFRIY</sequence>
<evidence type="ECO:0000256" key="2">
    <source>
        <dbReference type="ARBA" id="ARBA00006555"/>
    </source>
</evidence>
<name>A0A538SJ41_UNCEI</name>
<dbReference type="Gene3D" id="3.30.1150.10">
    <property type="match status" value="1"/>
</dbReference>
<comment type="caution">
    <text evidence="13">The sequence shown here is derived from an EMBL/GenBank/DDBJ whole genome shotgun (WGS) entry which is preliminary data.</text>
</comment>
<organism evidence="13 14">
    <name type="scientific">Eiseniibacteriota bacterium</name>
    <dbReference type="NCBI Taxonomy" id="2212470"/>
    <lineage>
        <taxon>Bacteria</taxon>
        <taxon>Candidatus Eiseniibacteriota</taxon>
    </lineage>
</organism>
<keyword evidence="7" id="KW-0653">Protein transport</keyword>
<dbReference type="PANTHER" id="PTHR33446">
    <property type="entry name" value="PROTEIN TONB-RELATED"/>
    <property type="match status" value="1"/>
</dbReference>
<evidence type="ECO:0000259" key="12">
    <source>
        <dbReference type="PROSITE" id="PS52015"/>
    </source>
</evidence>
<comment type="similarity">
    <text evidence="2">Belongs to the TonB family.</text>
</comment>
<feature type="transmembrane region" description="Helical" evidence="11">
    <location>
        <begin position="19"/>
        <end position="39"/>
    </location>
</feature>
<dbReference type="NCBIfam" id="TIGR01352">
    <property type="entry name" value="tonB_Cterm"/>
    <property type="match status" value="1"/>
</dbReference>
<evidence type="ECO:0000256" key="8">
    <source>
        <dbReference type="ARBA" id="ARBA00022989"/>
    </source>
</evidence>
<dbReference type="SUPFAM" id="SSF74653">
    <property type="entry name" value="TolA/TonB C-terminal domain"/>
    <property type="match status" value="1"/>
</dbReference>
<accession>A0A538SJ41</accession>
<evidence type="ECO:0000256" key="1">
    <source>
        <dbReference type="ARBA" id="ARBA00004383"/>
    </source>
</evidence>
<dbReference type="PROSITE" id="PS52015">
    <property type="entry name" value="TONB_CTD"/>
    <property type="match status" value="1"/>
</dbReference>
<evidence type="ECO:0000313" key="14">
    <source>
        <dbReference type="Proteomes" id="UP000320184"/>
    </source>
</evidence>